<dbReference type="Pfam" id="PF01323">
    <property type="entry name" value="DSBA"/>
    <property type="match status" value="1"/>
</dbReference>
<evidence type="ECO:0000313" key="2">
    <source>
        <dbReference type="EMBL" id="PVZ72275.1"/>
    </source>
</evidence>
<comment type="caution">
    <text evidence="2">The sequence shown here is derived from an EMBL/GenBank/DDBJ whole genome shotgun (WGS) entry which is preliminary data.</text>
</comment>
<feature type="domain" description="DSBA-like thioredoxin" evidence="1">
    <location>
        <begin position="244"/>
        <end position="425"/>
    </location>
</feature>
<dbReference type="GO" id="GO:0006749">
    <property type="term" value="P:glutathione metabolic process"/>
    <property type="evidence" value="ECO:0007669"/>
    <property type="project" value="TreeGrafter"/>
</dbReference>
<dbReference type="GO" id="GO:0004364">
    <property type="term" value="F:glutathione transferase activity"/>
    <property type="evidence" value="ECO:0007669"/>
    <property type="project" value="TreeGrafter"/>
</dbReference>
<evidence type="ECO:0000313" key="3">
    <source>
        <dbReference type="Proteomes" id="UP000244906"/>
    </source>
</evidence>
<reference evidence="2 3" key="1">
    <citation type="submission" date="2018-04" db="EMBL/GenBank/DDBJ databases">
        <title>Thalassorhabdus spongiae gen. nov., sp. nov., isolated from a marine sponge in South-West Iceland.</title>
        <authorList>
            <person name="Knobloch S."/>
            <person name="Daussin A."/>
            <person name="Johannsson R."/>
            <person name="Marteinsson V.T."/>
        </authorList>
    </citation>
    <scope>NUCLEOTIDE SEQUENCE [LARGE SCALE GENOMIC DNA]</scope>
    <source>
        <strain evidence="2 3">Hp12</strain>
    </source>
</reference>
<dbReference type="PANTHER" id="PTHR42943">
    <property type="entry name" value="GLUTATHIONE S-TRANSFERASE KAPPA"/>
    <property type="match status" value="1"/>
</dbReference>
<dbReference type="InterPro" id="IPR001853">
    <property type="entry name" value="DSBA-like_thioredoxin_dom"/>
</dbReference>
<keyword evidence="3" id="KW-1185">Reference proteome</keyword>
<sequence length="443" mass="51324">MKKISKAKFQSWFSPLATQPTLLNWQRKLFQLTHLSQKPHVLKVWLQLDDPFSYLLLQQLPSLQQQYQVELEILIIEKPVEAVQVEPVAYRSWSFSDAKALADFYQLQPAIPRTVTIEWQQALLNSQSDIKKLLQLFTAFHSEQSINVYHDQQSMHSQLMPTQIQENLDNNLQALQKSGHYLAAMIQYDGEFYWGIDRLNHLQQRLNQLQLAKNNPIDDFSKRIEFEWQWFNQLMVAKKQPSEITLYLSLRSPYSWLLFYRLKTLADQQLIKLNLKPLLPMVMRGLPVPSAKKFYILKDAAREAWLQNIPFGPVCDPLGKGVENGYAIWFETLQQTPELADEVLYRLMKAAWAQGKDLADIDQLDKLIEQSGLSGQLNLSCLQRQDWLPLLTEHRQTISEAGFWGVPVIEHNGAMAWGQDRLWQVVEVATGKANEIEKISAPA</sequence>
<dbReference type="OrthoDB" id="5244108at2"/>
<dbReference type="Gene3D" id="3.40.30.10">
    <property type="entry name" value="Glutaredoxin"/>
    <property type="match status" value="2"/>
</dbReference>
<organism evidence="2 3">
    <name type="scientific">Pelagibaculum spongiae</name>
    <dbReference type="NCBI Taxonomy" id="2080658"/>
    <lineage>
        <taxon>Bacteria</taxon>
        <taxon>Pseudomonadati</taxon>
        <taxon>Pseudomonadota</taxon>
        <taxon>Gammaproteobacteria</taxon>
        <taxon>Oceanospirillales</taxon>
        <taxon>Pelagibaculum</taxon>
    </lineage>
</organism>
<proteinExistence type="predicted"/>
<dbReference type="EMBL" id="QDDL01000001">
    <property type="protein sequence ID" value="PVZ72275.1"/>
    <property type="molecule type" value="Genomic_DNA"/>
</dbReference>
<dbReference type="SUPFAM" id="SSF52833">
    <property type="entry name" value="Thioredoxin-like"/>
    <property type="match status" value="2"/>
</dbReference>
<gene>
    <name evidence="2" type="ORF">DC094_04475</name>
</gene>
<dbReference type="PANTHER" id="PTHR42943:SF4">
    <property type="entry name" value="C2H2-TYPE DOMAIN-CONTAINING PROTEIN"/>
    <property type="match status" value="1"/>
</dbReference>
<dbReference type="InterPro" id="IPR036249">
    <property type="entry name" value="Thioredoxin-like_sf"/>
</dbReference>
<name>A0A2V1H693_9GAMM</name>
<dbReference type="InterPro" id="IPR051924">
    <property type="entry name" value="GST_Kappa/NadH"/>
</dbReference>
<dbReference type="AlphaFoldDB" id="A0A2V1H693"/>
<dbReference type="RefSeq" id="WP_116685860.1">
    <property type="nucleotide sequence ID" value="NZ_CAWNYD010000001.1"/>
</dbReference>
<evidence type="ECO:0000259" key="1">
    <source>
        <dbReference type="Pfam" id="PF01323"/>
    </source>
</evidence>
<dbReference type="Proteomes" id="UP000244906">
    <property type="component" value="Unassembled WGS sequence"/>
</dbReference>
<protein>
    <recommendedName>
        <fullName evidence="1">DSBA-like thioredoxin domain-containing protein</fullName>
    </recommendedName>
</protein>
<dbReference type="GO" id="GO:0004602">
    <property type="term" value="F:glutathione peroxidase activity"/>
    <property type="evidence" value="ECO:0007669"/>
    <property type="project" value="TreeGrafter"/>
</dbReference>
<accession>A0A2V1H693</accession>